<dbReference type="Proteomes" id="UP000182057">
    <property type="component" value="Unassembled WGS sequence"/>
</dbReference>
<dbReference type="SMART" id="SM00642">
    <property type="entry name" value="Aamy"/>
    <property type="match status" value="1"/>
</dbReference>
<dbReference type="SUPFAM" id="SSF51011">
    <property type="entry name" value="Glycosyl hydrolase domain"/>
    <property type="match status" value="1"/>
</dbReference>
<dbReference type="Pfam" id="PF00128">
    <property type="entry name" value="Alpha-amylase"/>
    <property type="match status" value="1"/>
</dbReference>
<dbReference type="GO" id="GO:0009313">
    <property type="term" value="P:oligosaccharide catabolic process"/>
    <property type="evidence" value="ECO:0007669"/>
    <property type="project" value="TreeGrafter"/>
</dbReference>
<feature type="domain" description="Glycosyl hydrolase family 13 catalytic" evidence="1">
    <location>
        <begin position="11"/>
        <end position="430"/>
    </location>
</feature>
<sequence length="567" mass="65172">MERDEKVFIYQVFPRIFGNRTHPCVKHGSLQQNGSGKFDDFTSTALKEIKDFGITHVWYTGVIEHATQTDYTVFGIPKDHDAVVKGKAGSPYAIKDYYDVTPDLAREVPNRMAEFEALVDRTHEAGLKVIIDFVPNHVARQYHSDAKNPLMQDLGQNDQTHLAFDPNNNFYYLPGQTLQLHFGAQQEDFEYSEFPAKVTGNDCFSAHPGQNDWYETVKLNYGIDFQNGKLGHFYPVPDTWKKMLDILRFWLGKGVDGFRCDMAEMVPIEFWEWVIPRVRSWKNVIFIAEVYHPSLYRDFLKRGQFDYLYDKVGLYDTLREVMCGRAPAGRLTECWQAVDDIRPHMLAFLENHDEQRIASDFFAGEAQTGIPAFLTAATMGTNPVMIYCGQELGERGMDEEGFSGRDGRTTIFDYWSLECLRKWNNDGRFDEGQLTDEQKTLRRQYAAILRIAAAEKAICQGKFFDLMYVNRNNPYFDPHRQYAFLRKSDREVLLIVANFDRTPRTVRVNIPDEAFRSLPIPDNQAAELTDLFSGTKTVGTLTAACPYEMALPACSGRILKFHYNTQG</sequence>
<evidence type="ECO:0000313" key="2">
    <source>
        <dbReference type="EMBL" id="SCQ21414.1"/>
    </source>
</evidence>
<accession>A0A1D3UMI1</accession>
<organism evidence="2 3">
    <name type="scientific">Tannerella forsythia</name>
    <name type="common">Bacteroides forsythus</name>
    <dbReference type="NCBI Taxonomy" id="28112"/>
    <lineage>
        <taxon>Bacteria</taxon>
        <taxon>Pseudomonadati</taxon>
        <taxon>Bacteroidota</taxon>
        <taxon>Bacteroidia</taxon>
        <taxon>Bacteroidales</taxon>
        <taxon>Tannerellaceae</taxon>
        <taxon>Tannerella</taxon>
    </lineage>
</organism>
<protein>
    <submittedName>
        <fullName evidence="2">Neopullulanase 2</fullName>
        <ecNumber evidence="2">3.2.1.135</ecNumber>
    </submittedName>
</protein>
<dbReference type="OrthoDB" id="9805159at2"/>
<dbReference type="AlphaFoldDB" id="A0A1D3UMI1"/>
<dbReference type="EMBL" id="FMMM01000054">
    <property type="protein sequence ID" value="SCQ21414.1"/>
    <property type="molecule type" value="Genomic_DNA"/>
</dbReference>
<dbReference type="InterPro" id="IPR013780">
    <property type="entry name" value="Glyco_hydro_b"/>
</dbReference>
<dbReference type="GO" id="GO:0031216">
    <property type="term" value="F:neopullulanase activity"/>
    <property type="evidence" value="ECO:0007669"/>
    <property type="project" value="UniProtKB-EC"/>
</dbReference>
<keyword evidence="2" id="KW-0378">Hydrolase</keyword>
<dbReference type="Gene3D" id="2.60.40.1180">
    <property type="entry name" value="Golgi alpha-mannosidase II"/>
    <property type="match status" value="1"/>
</dbReference>
<dbReference type="PANTHER" id="PTHR10357:SF205">
    <property type="entry name" value="O-GLYCOSYL HYDROLASE FAMILY 13"/>
    <property type="match status" value="1"/>
</dbReference>
<dbReference type="EC" id="3.2.1.135" evidence="2"/>
<dbReference type="InterPro" id="IPR017853">
    <property type="entry name" value="GH"/>
</dbReference>
<gene>
    <name evidence="2" type="primary">tvaII</name>
    <name evidence="2" type="ORF">TFUB20_01359</name>
</gene>
<dbReference type="InterPro" id="IPR006047">
    <property type="entry name" value="GH13_cat_dom"/>
</dbReference>
<dbReference type="GO" id="GO:0004556">
    <property type="term" value="F:alpha-amylase activity"/>
    <property type="evidence" value="ECO:0007669"/>
    <property type="project" value="TreeGrafter"/>
</dbReference>
<dbReference type="Gene3D" id="3.20.20.80">
    <property type="entry name" value="Glycosidases"/>
    <property type="match status" value="2"/>
</dbReference>
<dbReference type="PANTHER" id="PTHR10357">
    <property type="entry name" value="ALPHA-AMYLASE FAMILY MEMBER"/>
    <property type="match status" value="1"/>
</dbReference>
<keyword evidence="2" id="KW-0326">Glycosidase</keyword>
<dbReference type="RefSeq" id="WP_074449798.1">
    <property type="nucleotide sequence ID" value="NZ_FMMM01000054.1"/>
</dbReference>
<dbReference type="CDD" id="cd11349">
    <property type="entry name" value="AmyAc_3"/>
    <property type="match status" value="1"/>
</dbReference>
<dbReference type="SUPFAM" id="SSF51445">
    <property type="entry name" value="(Trans)glycosidases"/>
    <property type="match status" value="1"/>
</dbReference>
<proteinExistence type="predicted"/>
<evidence type="ECO:0000259" key="1">
    <source>
        <dbReference type="SMART" id="SM00642"/>
    </source>
</evidence>
<reference evidence="2 3" key="1">
    <citation type="submission" date="2016-09" db="EMBL/GenBank/DDBJ databases">
        <authorList>
            <person name="Capua I."/>
            <person name="De Benedictis P."/>
            <person name="Joannis T."/>
            <person name="Lombin L.H."/>
            <person name="Cattoli G."/>
        </authorList>
    </citation>
    <scope>NUCLEOTIDE SEQUENCE [LARGE SCALE GENOMIC DNA]</scope>
    <source>
        <strain evidence="2 3">UB20</strain>
    </source>
</reference>
<evidence type="ECO:0000313" key="3">
    <source>
        <dbReference type="Proteomes" id="UP000182057"/>
    </source>
</evidence>
<name>A0A1D3UMI1_TANFO</name>